<feature type="compositionally biased region" description="Pro residues" evidence="8">
    <location>
        <begin position="1"/>
        <end position="18"/>
    </location>
</feature>
<dbReference type="PROSITE" id="PS51562">
    <property type="entry name" value="RNA_CAP0_MT"/>
    <property type="match status" value="1"/>
</dbReference>
<organism evidence="10 11">
    <name type="scientific">Effrenium voratum</name>
    <dbReference type="NCBI Taxonomy" id="2562239"/>
    <lineage>
        <taxon>Eukaryota</taxon>
        <taxon>Sar</taxon>
        <taxon>Alveolata</taxon>
        <taxon>Dinophyceae</taxon>
        <taxon>Suessiales</taxon>
        <taxon>Symbiodiniaceae</taxon>
        <taxon>Effrenium</taxon>
    </lineage>
</organism>
<feature type="domain" description="MRNA cap 0 methyltransferase" evidence="9">
    <location>
        <begin position="295"/>
        <end position="591"/>
    </location>
</feature>
<evidence type="ECO:0000256" key="1">
    <source>
        <dbReference type="ARBA" id="ARBA00011926"/>
    </source>
</evidence>
<evidence type="ECO:0000256" key="8">
    <source>
        <dbReference type="SAM" id="MobiDB-lite"/>
    </source>
</evidence>
<dbReference type="Proteomes" id="UP001178507">
    <property type="component" value="Unassembled WGS sequence"/>
</dbReference>
<dbReference type="GO" id="GO:0004482">
    <property type="term" value="F:mRNA 5'-cap (guanine-N7-)-methyltransferase activity"/>
    <property type="evidence" value="ECO:0007669"/>
    <property type="project" value="UniProtKB-EC"/>
</dbReference>
<comment type="caution">
    <text evidence="10">The sequence shown here is derived from an EMBL/GenBank/DDBJ whole genome shotgun (WGS) entry which is preliminary data.</text>
</comment>
<evidence type="ECO:0000256" key="3">
    <source>
        <dbReference type="ARBA" id="ARBA00022679"/>
    </source>
</evidence>
<dbReference type="AlphaFoldDB" id="A0AA36IB31"/>
<reference evidence="10" key="1">
    <citation type="submission" date="2023-08" db="EMBL/GenBank/DDBJ databases">
        <authorList>
            <person name="Chen Y."/>
            <person name="Shah S."/>
            <person name="Dougan E. K."/>
            <person name="Thang M."/>
            <person name="Chan C."/>
        </authorList>
    </citation>
    <scope>NUCLEOTIDE SEQUENCE</scope>
</reference>
<keyword evidence="3" id="KW-0808">Transferase</keyword>
<evidence type="ECO:0000259" key="9">
    <source>
        <dbReference type="PROSITE" id="PS51562"/>
    </source>
</evidence>
<dbReference type="InterPro" id="IPR029063">
    <property type="entry name" value="SAM-dependent_MTases_sf"/>
</dbReference>
<keyword evidence="4" id="KW-0949">S-adenosyl-L-methionine</keyword>
<proteinExistence type="predicted"/>
<evidence type="ECO:0000256" key="4">
    <source>
        <dbReference type="ARBA" id="ARBA00022691"/>
    </source>
</evidence>
<evidence type="ECO:0000256" key="6">
    <source>
        <dbReference type="ARBA" id="ARBA00023042"/>
    </source>
</evidence>
<dbReference type="CDD" id="cd02440">
    <property type="entry name" value="AdoMet_MTases"/>
    <property type="match status" value="1"/>
</dbReference>
<keyword evidence="6" id="KW-0506">mRNA capping</keyword>
<sequence length="594" mass="67975">MADAMPPPAMPPQKPPQKPQSFGPEDDLPHPRRHCFKRKLRPDLEATFRELVARAPEAPEAKASPLGMVFVLGRVVDERNQKDVLLPVASEVLLDGGGHGFAPDLSPDLVRRLQLLLDERVDAHKAQPPEERRWAHVTLEQRHSAVAAFDAAATFYCPISRWHYQLRFRRPESARGRERKETNLVFRKVSGPDDPTWTISIVQEEAKAWVELRMNEAFLLYHRGRMRASKPHNFSRLCRDFRRNAQALQQAMDSLDPLKTGDTEKLYYPGLFDAATRTQEFYDKRATYGTWTGADETARLRRLNNCVKTMMLESFVDGMSGELRVLDLACGRGQDLLKYSREHRACHVKHLVGIDFAAEAIEEARRRYGTILQRAAKAGREEFTAVFKTGDLRQSATFLEETTQFDVVVCQFALQYLLDSEQAARQFLERLVPLLRPGGRFLGTVPSCEVLADFYERGIPTRPRSCERTLRSRLFQASFQGEAWRRLEDAGLQLELDEVFLRQWGLPYLFSLEGAVHAEEYVMPWESFEELAASYGLRVLADASFPDLLAQLKAKSSFYKNVFSKDRGNTNLTVEEENLFRLYSGFVLEREPGE</sequence>
<protein>
    <recommendedName>
        <fullName evidence="1">mRNA (guanine-N(7))-methyltransferase</fullName>
        <ecNumber evidence="1">2.1.1.56</ecNumber>
    </recommendedName>
</protein>
<keyword evidence="11" id="KW-1185">Reference proteome</keyword>
<keyword evidence="2" id="KW-0489">Methyltransferase</keyword>
<dbReference type="GO" id="GO:0005634">
    <property type="term" value="C:nucleus"/>
    <property type="evidence" value="ECO:0007669"/>
    <property type="project" value="TreeGrafter"/>
</dbReference>
<dbReference type="EMBL" id="CAUJNA010001099">
    <property type="protein sequence ID" value="CAJ1384219.1"/>
    <property type="molecule type" value="Genomic_DNA"/>
</dbReference>
<evidence type="ECO:0000256" key="7">
    <source>
        <dbReference type="ARBA" id="ARBA00044712"/>
    </source>
</evidence>
<evidence type="ECO:0000256" key="2">
    <source>
        <dbReference type="ARBA" id="ARBA00022603"/>
    </source>
</evidence>
<evidence type="ECO:0000256" key="5">
    <source>
        <dbReference type="ARBA" id="ARBA00022884"/>
    </source>
</evidence>
<name>A0AA36IB31_9DINO</name>
<keyword evidence="6" id="KW-0507">mRNA processing</keyword>
<dbReference type="InterPro" id="IPR039753">
    <property type="entry name" value="RG7MT1"/>
</dbReference>
<dbReference type="EC" id="2.1.1.56" evidence="1"/>
<accession>A0AA36IB31</accession>
<dbReference type="GO" id="GO:0003723">
    <property type="term" value="F:RNA binding"/>
    <property type="evidence" value="ECO:0007669"/>
    <property type="project" value="UniProtKB-KW"/>
</dbReference>
<dbReference type="Pfam" id="PF03291">
    <property type="entry name" value="mRNA_G-N7_MeTrfase"/>
    <property type="match status" value="1"/>
</dbReference>
<dbReference type="Gene3D" id="3.40.50.150">
    <property type="entry name" value="Vaccinia Virus protein VP39"/>
    <property type="match status" value="1"/>
</dbReference>
<evidence type="ECO:0000313" key="11">
    <source>
        <dbReference type="Proteomes" id="UP001178507"/>
    </source>
</evidence>
<dbReference type="InterPro" id="IPR004971">
    <property type="entry name" value="mRNA_G-N7_MeTrfase_dom"/>
</dbReference>
<keyword evidence="5" id="KW-0694">RNA-binding</keyword>
<gene>
    <name evidence="10" type="ORF">EVOR1521_LOCUS11127</name>
</gene>
<dbReference type="SUPFAM" id="SSF53335">
    <property type="entry name" value="S-adenosyl-L-methionine-dependent methyltransferases"/>
    <property type="match status" value="1"/>
</dbReference>
<dbReference type="PANTHER" id="PTHR12189">
    <property type="entry name" value="MRNA GUANINE-7- METHYLTRANSFERASE"/>
    <property type="match status" value="1"/>
</dbReference>
<comment type="catalytic activity">
    <reaction evidence="7">
        <text>a 5'-end (5'-triphosphoguanosine)-ribonucleoside in mRNA + S-adenosyl-L-methionine = a 5'-end (N(7)-methyl 5'-triphosphoguanosine)-ribonucleoside in mRNA + S-adenosyl-L-homocysteine</text>
        <dbReference type="Rhea" id="RHEA:67008"/>
        <dbReference type="Rhea" id="RHEA-COMP:17166"/>
        <dbReference type="Rhea" id="RHEA-COMP:17167"/>
        <dbReference type="ChEBI" id="CHEBI:57856"/>
        <dbReference type="ChEBI" id="CHEBI:59789"/>
        <dbReference type="ChEBI" id="CHEBI:156461"/>
        <dbReference type="ChEBI" id="CHEBI:167617"/>
        <dbReference type="EC" id="2.1.1.56"/>
    </reaction>
</comment>
<evidence type="ECO:0000313" key="10">
    <source>
        <dbReference type="EMBL" id="CAJ1384219.1"/>
    </source>
</evidence>
<feature type="region of interest" description="Disordered" evidence="8">
    <location>
        <begin position="1"/>
        <end position="33"/>
    </location>
</feature>